<dbReference type="InterPro" id="IPR013783">
    <property type="entry name" value="Ig-like_fold"/>
</dbReference>
<sequence>MEKQKIHGGVPRRGSQIRFLTLSLWLMLSSYVNRSSQDEIAQFSGCIVTPFIHSNLFDDLPVLSGNSINYDNKVINCTNVSANDINREYFRRNSNNENSAYKQIILKHIVNDGLRDGNYLNVINEQQTELLSLIDSELTDAQLKSIFQKKSYSRLKYLDISGNKIQFIESDTFGNSSRLRELNVAHNIIRHLHSEAFKGLEDLRKLNLSSNRIIDLGRSAEVFNNLRQLTVLDLSSNAINDIPRHMFYSLGNLIELNMANNKLYVLPYQAFESMKSVEIIDLSHNLLVSFLDNFFIHNLNLKVLQLHHNDLRMINKNSLYGLKELHTLDLTYNRINHVDRNAFDTLDGLKRLNLSHNHIEELSPIVFLSLKQLETIDLSHNNLLNLPLGIFANQYQLKNIFMDNTKLHKLSNWISRSNTNETINGDILKNLEHVSLRNSTNLKNIESCFFLNLPNVKSLAITNSQLTFLPKGIDEMSHLIDLDISENSLEFIPEGIKHLHNLKHLNLLNNNLLCDCHMFWMLGWIDELKLKNKTFPYDLLRLSELRCRGGYPGDIMRVLHHINCVKPFLISSTPDQEYKVFSDAILECSFAGTPGPEIIWRTPHGLILRHYENKEINPEAKFQLDQQHRSVLKDTLENAKYQQMIDSLLDSENGLSEKVRQGPGITLLENGFLKIHNISRTDAGLFTCFAINIMGNATTDIRLLIDPVIFYEVKIGGIISGAICALGFLILTLLFQLIRKIFIRFRIIDLICMNCCALCYKNDKTKTKARQIYAMLDSIEHYKSQQLERLRENYNQQVSRIRENCTQQCEWIQNSYSTQTKNLRDIRDIGSHHLSGMREQYNDQVKRVREYSTGQLNWVRENYVFQRNKIRKFSAHQVLRLREGYKFQQQTLNKVLENLPSFYFENCRGRVDDDEGVIDEGFEVYLKSKIEKLSVIETENLDYKSPDYHEHFSTKSFDESKASVYFTPNDDGHLSPQPLQLSPIHVNYVNENGNDCELAIGGSSSDEARSWRAVAMRNAATARCHYHGSSTAQRNSFQLPSDYLDEEDELMGNFIVPDPVYVDNPCALASCEVFEDVIEAPVDTLSISSLTSTSSSSRNAKRRKKKYRDKEKGLSTISVENEAFLMQEIQDKINSSDVSKGARPKVYDYDNYNKGRRRKDSKDTQSSSNNSSNGGSIKKVNSQANLDEKTGKIVSTPTSDECDIATNIDASDKIISPKLLKLQASSSLPDLIGDDSKQTTQSSSTTTLSSNINNQSQGSNNSPTEHGKLVVLALDGDKLNQINDTDGDIQLMRKKIKLNIDPTSSSSASSVNLDFSGADMIVTEISTL</sequence>
<evidence type="ECO:0000256" key="5">
    <source>
        <dbReference type="SAM" id="MobiDB-lite"/>
    </source>
</evidence>
<evidence type="ECO:0000256" key="3">
    <source>
        <dbReference type="ARBA" id="ARBA00022737"/>
    </source>
</evidence>
<keyword evidence="6" id="KW-1133">Transmembrane helix</keyword>
<dbReference type="InterPro" id="IPR003599">
    <property type="entry name" value="Ig_sub"/>
</dbReference>
<dbReference type="InterPro" id="IPR032675">
    <property type="entry name" value="LRR_dom_sf"/>
</dbReference>
<feature type="region of interest" description="Disordered" evidence="5">
    <location>
        <begin position="1230"/>
        <end position="1265"/>
    </location>
</feature>
<dbReference type="SMART" id="SM00409">
    <property type="entry name" value="IG"/>
    <property type="match status" value="1"/>
</dbReference>
<feature type="compositionally biased region" description="Low complexity" evidence="5">
    <location>
        <begin position="1166"/>
        <end position="1176"/>
    </location>
</feature>
<evidence type="ECO:0000313" key="9">
    <source>
        <dbReference type="EMBL" id="KAG5676417.1"/>
    </source>
</evidence>
<evidence type="ECO:0000259" key="8">
    <source>
        <dbReference type="PROSITE" id="PS50835"/>
    </source>
</evidence>
<dbReference type="InterPro" id="IPR036179">
    <property type="entry name" value="Ig-like_dom_sf"/>
</dbReference>
<comment type="caution">
    <text evidence="9">The sequence shown here is derived from an EMBL/GenBank/DDBJ whole genome shotgun (WGS) entry which is preliminary data.</text>
</comment>
<evidence type="ECO:0000256" key="6">
    <source>
        <dbReference type="SAM" id="Phobius"/>
    </source>
</evidence>
<dbReference type="OrthoDB" id="10061535at2759"/>
<dbReference type="Pfam" id="PF13855">
    <property type="entry name" value="LRR_8"/>
    <property type="match status" value="4"/>
</dbReference>
<feature type="domain" description="Ig-like" evidence="8">
    <location>
        <begin position="567"/>
        <end position="706"/>
    </location>
</feature>
<keyword evidence="6" id="KW-0472">Membrane</keyword>
<evidence type="ECO:0000313" key="10">
    <source>
        <dbReference type="Proteomes" id="UP001107558"/>
    </source>
</evidence>
<dbReference type="SMART" id="SM00369">
    <property type="entry name" value="LRR_TYP"/>
    <property type="match status" value="12"/>
</dbReference>
<evidence type="ECO:0000256" key="7">
    <source>
        <dbReference type="SAM" id="SignalP"/>
    </source>
</evidence>
<dbReference type="Gene3D" id="3.80.10.10">
    <property type="entry name" value="Ribonuclease Inhibitor"/>
    <property type="match status" value="3"/>
</dbReference>
<evidence type="ECO:0000256" key="1">
    <source>
        <dbReference type="ARBA" id="ARBA00022614"/>
    </source>
</evidence>
<keyword evidence="1" id="KW-0433">Leucine-rich repeat</keyword>
<dbReference type="FunFam" id="3.80.10.10:FF:001164">
    <property type="entry name" value="GH01279p"/>
    <property type="match status" value="1"/>
</dbReference>
<dbReference type="PROSITE" id="PS51450">
    <property type="entry name" value="LRR"/>
    <property type="match status" value="5"/>
</dbReference>
<dbReference type="InterPro" id="IPR050333">
    <property type="entry name" value="SLRP"/>
</dbReference>
<dbReference type="SUPFAM" id="SSF52075">
    <property type="entry name" value="Outer arm dynein light chain 1"/>
    <property type="match status" value="1"/>
</dbReference>
<dbReference type="GO" id="GO:0005615">
    <property type="term" value="C:extracellular space"/>
    <property type="evidence" value="ECO:0007669"/>
    <property type="project" value="TreeGrafter"/>
</dbReference>
<feature type="chain" id="PRO_5039928571" description="Ig-like domain-containing protein" evidence="7">
    <location>
        <begin position="38"/>
        <end position="1328"/>
    </location>
</feature>
<dbReference type="PANTHER" id="PTHR45712">
    <property type="entry name" value="AGAP008170-PA"/>
    <property type="match status" value="1"/>
</dbReference>
<proteinExistence type="predicted"/>
<keyword evidence="3" id="KW-0677">Repeat</keyword>
<keyword evidence="6" id="KW-0812">Transmembrane</keyword>
<reference evidence="9" key="1">
    <citation type="submission" date="2021-03" db="EMBL/GenBank/DDBJ databases">
        <title>Chromosome level genome of the anhydrobiotic midge Polypedilum vanderplanki.</title>
        <authorList>
            <person name="Yoshida Y."/>
            <person name="Kikawada T."/>
            <person name="Gusev O."/>
        </authorList>
    </citation>
    <scope>NUCLEOTIDE SEQUENCE</scope>
    <source>
        <strain evidence="9">NIAS01</strain>
        <tissue evidence="9">Whole body or cell culture</tissue>
    </source>
</reference>
<keyword evidence="2 7" id="KW-0732">Signal</keyword>
<dbReference type="InterPro" id="IPR007110">
    <property type="entry name" value="Ig-like_dom"/>
</dbReference>
<feature type="region of interest" description="Disordered" evidence="5">
    <location>
        <begin position="1135"/>
        <end position="1199"/>
    </location>
</feature>
<accession>A0A9J6C2M7</accession>
<evidence type="ECO:0000256" key="2">
    <source>
        <dbReference type="ARBA" id="ARBA00022729"/>
    </source>
</evidence>
<keyword evidence="4" id="KW-1015">Disulfide bond</keyword>
<feature type="compositionally biased region" description="Low complexity" evidence="5">
    <location>
        <begin position="1089"/>
        <end position="1098"/>
    </location>
</feature>
<feature type="transmembrane region" description="Helical" evidence="6">
    <location>
        <begin position="715"/>
        <end position="738"/>
    </location>
</feature>
<dbReference type="SUPFAM" id="SSF48726">
    <property type="entry name" value="Immunoglobulin"/>
    <property type="match status" value="1"/>
</dbReference>
<feature type="region of interest" description="Disordered" evidence="5">
    <location>
        <begin position="1089"/>
        <end position="1112"/>
    </location>
</feature>
<dbReference type="Proteomes" id="UP001107558">
    <property type="component" value="Chromosome 2"/>
</dbReference>
<feature type="compositionally biased region" description="Low complexity" evidence="5">
    <location>
        <begin position="1238"/>
        <end position="1262"/>
    </location>
</feature>
<name>A0A9J6C2M7_POLVA</name>
<gene>
    <name evidence="9" type="ORF">PVAND_006255</name>
</gene>
<dbReference type="InterPro" id="IPR001611">
    <property type="entry name" value="Leu-rich_rpt"/>
</dbReference>
<feature type="signal peptide" evidence="7">
    <location>
        <begin position="1"/>
        <end position="37"/>
    </location>
</feature>
<dbReference type="PANTHER" id="PTHR45712:SF22">
    <property type="entry name" value="INSULIN-LIKE GROWTH FACTOR-BINDING PROTEIN COMPLEX ACID LABILE SUBUNIT"/>
    <property type="match status" value="1"/>
</dbReference>
<keyword evidence="10" id="KW-1185">Reference proteome</keyword>
<dbReference type="Gene3D" id="2.60.40.10">
    <property type="entry name" value="Immunoglobulins"/>
    <property type="match status" value="1"/>
</dbReference>
<protein>
    <recommendedName>
        <fullName evidence="8">Ig-like domain-containing protein</fullName>
    </recommendedName>
</protein>
<dbReference type="PROSITE" id="PS50835">
    <property type="entry name" value="IG_LIKE"/>
    <property type="match status" value="1"/>
</dbReference>
<dbReference type="InterPro" id="IPR003591">
    <property type="entry name" value="Leu-rich_rpt_typical-subtyp"/>
</dbReference>
<evidence type="ECO:0000256" key="4">
    <source>
        <dbReference type="ARBA" id="ARBA00023157"/>
    </source>
</evidence>
<dbReference type="EMBL" id="JADBJN010000002">
    <property type="protein sequence ID" value="KAG5676417.1"/>
    <property type="molecule type" value="Genomic_DNA"/>
</dbReference>
<dbReference type="SUPFAM" id="SSF52058">
    <property type="entry name" value="L domain-like"/>
    <property type="match status" value="1"/>
</dbReference>
<organism evidence="9 10">
    <name type="scientific">Polypedilum vanderplanki</name>
    <name type="common">Sleeping chironomid midge</name>
    <dbReference type="NCBI Taxonomy" id="319348"/>
    <lineage>
        <taxon>Eukaryota</taxon>
        <taxon>Metazoa</taxon>
        <taxon>Ecdysozoa</taxon>
        <taxon>Arthropoda</taxon>
        <taxon>Hexapoda</taxon>
        <taxon>Insecta</taxon>
        <taxon>Pterygota</taxon>
        <taxon>Neoptera</taxon>
        <taxon>Endopterygota</taxon>
        <taxon>Diptera</taxon>
        <taxon>Nematocera</taxon>
        <taxon>Chironomoidea</taxon>
        <taxon>Chironomidae</taxon>
        <taxon>Chironominae</taxon>
        <taxon>Polypedilum</taxon>
        <taxon>Polypedilum</taxon>
    </lineage>
</organism>